<keyword evidence="8" id="KW-0732">Signal</keyword>
<keyword evidence="4 7" id="KW-0573">Peptidoglycan synthesis</keyword>
<keyword evidence="6 7" id="KW-0961">Cell wall biogenesis/degradation</keyword>
<evidence type="ECO:0000256" key="4">
    <source>
        <dbReference type="ARBA" id="ARBA00022984"/>
    </source>
</evidence>
<dbReference type="Gene3D" id="2.60.40.3780">
    <property type="match status" value="1"/>
</dbReference>
<dbReference type="PANTHER" id="PTHR30582">
    <property type="entry name" value="L,D-TRANSPEPTIDASE"/>
    <property type="match status" value="1"/>
</dbReference>
<dbReference type="GO" id="GO:0005576">
    <property type="term" value="C:extracellular region"/>
    <property type="evidence" value="ECO:0007669"/>
    <property type="project" value="TreeGrafter"/>
</dbReference>
<dbReference type="SUPFAM" id="SSF141523">
    <property type="entry name" value="L,D-transpeptidase catalytic domain-like"/>
    <property type="match status" value="1"/>
</dbReference>
<dbReference type="Pfam" id="PF17964">
    <property type="entry name" value="Big_10"/>
    <property type="match status" value="1"/>
</dbReference>
<dbReference type="RefSeq" id="WP_091029361.1">
    <property type="nucleotide sequence ID" value="NZ_FNAD01000002.1"/>
</dbReference>
<dbReference type="PANTHER" id="PTHR30582:SF2">
    <property type="entry name" value="L,D-TRANSPEPTIDASE YCIB-RELATED"/>
    <property type="match status" value="1"/>
</dbReference>
<evidence type="ECO:0000313" key="11">
    <source>
        <dbReference type="Proteomes" id="UP000198949"/>
    </source>
</evidence>
<dbReference type="CDD" id="cd16913">
    <property type="entry name" value="YkuD_like"/>
    <property type="match status" value="1"/>
</dbReference>
<evidence type="ECO:0000256" key="3">
    <source>
        <dbReference type="ARBA" id="ARBA00022960"/>
    </source>
</evidence>
<feature type="active site" description="Nucleophile" evidence="7">
    <location>
        <position position="351"/>
    </location>
</feature>
<dbReference type="InterPro" id="IPR041280">
    <property type="entry name" value="Big_10"/>
</dbReference>
<gene>
    <name evidence="10" type="ORF">SAMN05216270_102238</name>
</gene>
<dbReference type="GO" id="GO:0008360">
    <property type="term" value="P:regulation of cell shape"/>
    <property type="evidence" value="ECO:0007669"/>
    <property type="project" value="UniProtKB-UniRule"/>
</dbReference>
<dbReference type="GO" id="GO:0071972">
    <property type="term" value="F:peptidoglycan L,D-transpeptidase activity"/>
    <property type="evidence" value="ECO:0007669"/>
    <property type="project" value="TreeGrafter"/>
</dbReference>
<evidence type="ECO:0000259" key="9">
    <source>
        <dbReference type="PROSITE" id="PS52029"/>
    </source>
</evidence>
<dbReference type="Proteomes" id="UP000198949">
    <property type="component" value="Unassembled WGS sequence"/>
</dbReference>
<dbReference type="GO" id="GO:0071555">
    <property type="term" value="P:cell wall organization"/>
    <property type="evidence" value="ECO:0007669"/>
    <property type="project" value="UniProtKB-UniRule"/>
</dbReference>
<dbReference type="STRING" id="58114.SAMN05216270_102238"/>
<evidence type="ECO:0000256" key="1">
    <source>
        <dbReference type="ARBA" id="ARBA00004752"/>
    </source>
</evidence>
<keyword evidence="2" id="KW-0808">Transferase</keyword>
<evidence type="ECO:0000256" key="7">
    <source>
        <dbReference type="PROSITE-ProRule" id="PRU01373"/>
    </source>
</evidence>
<dbReference type="UniPathway" id="UPA00219"/>
<feature type="signal peptide" evidence="8">
    <location>
        <begin position="1"/>
        <end position="28"/>
    </location>
</feature>
<dbReference type="Gene3D" id="2.60.40.3710">
    <property type="match status" value="1"/>
</dbReference>
<dbReference type="Gene3D" id="2.40.440.10">
    <property type="entry name" value="L,D-transpeptidase catalytic domain-like"/>
    <property type="match status" value="1"/>
</dbReference>
<keyword evidence="11" id="KW-1185">Reference proteome</keyword>
<evidence type="ECO:0000256" key="5">
    <source>
        <dbReference type="ARBA" id="ARBA00023315"/>
    </source>
</evidence>
<name>A0A1G6SST7_9ACTN</name>
<organism evidence="10 11">
    <name type="scientific">Glycomyces harbinensis</name>
    <dbReference type="NCBI Taxonomy" id="58114"/>
    <lineage>
        <taxon>Bacteria</taxon>
        <taxon>Bacillati</taxon>
        <taxon>Actinomycetota</taxon>
        <taxon>Actinomycetes</taxon>
        <taxon>Glycomycetales</taxon>
        <taxon>Glycomycetaceae</taxon>
        <taxon>Glycomyces</taxon>
    </lineage>
</organism>
<keyword evidence="3 7" id="KW-0133">Cell shape</keyword>
<feature type="domain" description="L,D-TPase catalytic" evidence="9">
    <location>
        <begin position="252"/>
        <end position="375"/>
    </location>
</feature>
<evidence type="ECO:0000313" key="10">
    <source>
        <dbReference type="EMBL" id="SDD19195.1"/>
    </source>
</evidence>
<dbReference type="OrthoDB" id="5242354at2"/>
<dbReference type="PROSITE" id="PS51257">
    <property type="entry name" value="PROKAR_LIPOPROTEIN"/>
    <property type="match status" value="1"/>
</dbReference>
<dbReference type="EMBL" id="FNAD01000002">
    <property type="protein sequence ID" value="SDD19195.1"/>
    <property type="molecule type" value="Genomic_DNA"/>
</dbReference>
<feature type="active site" description="Proton donor/acceptor" evidence="7">
    <location>
        <position position="333"/>
    </location>
</feature>
<dbReference type="Pfam" id="PF03734">
    <property type="entry name" value="YkuD"/>
    <property type="match status" value="1"/>
</dbReference>
<dbReference type="InterPro" id="IPR005490">
    <property type="entry name" value="LD_TPept_cat_dom"/>
</dbReference>
<evidence type="ECO:0000256" key="6">
    <source>
        <dbReference type="ARBA" id="ARBA00023316"/>
    </source>
</evidence>
<dbReference type="GO" id="GO:0018104">
    <property type="term" value="P:peptidoglycan-protein cross-linking"/>
    <property type="evidence" value="ECO:0007669"/>
    <property type="project" value="TreeGrafter"/>
</dbReference>
<dbReference type="PROSITE" id="PS52029">
    <property type="entry name" value="LD_TPASE"/>
    <property type="match status" value="1"/>
</dbReference>
<evidence type="ECO:0000256" key="8">
    <source>
        <dbReference type="SAM" id="SignalP"/>
    </source>
</evidence>
<protein>
    <submittedName>
        <fullName evidence="10">L,D-transpeptidase catalytic domain</fullName>
    </submittedName>
</protein>
<comment type="pathway">
    <text evidence="1 7">Cell wall biogenesis; peptidoglycan biosynthesis.</text>
</comment>
<proteinExistence type="predicted"/>
<dbReference type="InterPro" id="IPR038063">
    <property type="entry name" value="Transpep_catalytic_dom"/>
</dbReference>
<feature type="chain" id="PRO_5011786709" evidence="8">
    <location>
        <begin position="29"/>
        <end position="405"/>
    </location>
</feature>
<sequence>MTVARSSLTRRGAFAAAGSAAVVGFAAACTKDSGTISEEEGGGESEAPQSAAKVTITPADGATDATAAAEIAWTVEAGEFTEFALTDAAGAAVEGAMHPDGTTWVPSAPLEWEGTYTATVKAADEAGIEAVATSTFTTIASPGNRVGIENYLPGNDSTVGQGAILAFRFNDYEIPEDLRASVERRLFVTAEPEQEGSWHWITGRALEYRPKEYWQPNTQVTVRLGLGGLDIGDGRYGEFDQDASFAIDAEARLLEADNDTKQMRAYLDGSIVQTIPISLGSDEPIDGNDARSFSGTMTVMSREEESTFVSDLYDYETDVKWAMRLTFSGQFIHGAPWAADRLGNSNGSHGCINVSDEMGEWLYNFVRWGDPVVVANTGIDVPQGDGFTAWSLDWDTFKSGSYLSA</sequence>
<reference evidence="11" key="1">
    <citation type="submission" date="2016-10" db="EMBL/GenBank/DDBJ databases">
        <authorList>
            <person name="Varghese N."/>
            <person name="Submissions S."/>
        </authorList>
    </citation>
    <scope>NUCLEOTIDE SEQUENCE [LARGE SCALE GENOMIC DNA]</scope>
    <source>
        <strain evidence="11">CGMCC 4.3516</strain>
    </source>
</reference>
<keyword evidence="5" id="KW-0012">Acyltransferase</keyword>
<accession>A0A1G6SST7</accession>
<dbReference type="GO" id="GO:0016746">
    <property type="term" value="F:acyltransferase activity"/>
    <property type="evidence" value="ECO:0007669"/>
    <property type="project" value="UniProtKB-KW"/>
</dbReference>
<dbReference type="InterPro" id="IPR050979">
    <property type="entry name" value="LD-transpeptidase"/>
</dbReference>
<evidence type="ECO:0000256" key="2">
    <source>
        <dbReference type="ARBA" id="ARBA00022679"/>
    </source>
</evidence>
<dbReference type="AlphaFoldDB" id="A0A1G6SST7"/>